<evidence type="ECO:0000313" key="2">
    <source>
        <dbReference type="Proteomes" id="UP000366945"/>
    </source>
</evidence>
<dbReference type="AlphaFoldDB" id="A0A5E4XL08"/>
<organism evidence="1 2">
    <name type="scientific">Pandoraea pneumonica</name>
    <dbReference type="NCBI Taxonomy" id="2508299"/>
    <lineage>
        <taxon>Bacteria</taxon>
        <taxon>Pseudomonadati</taxon>
        <taxon>Pseudomonadota</taxon>
        <taxon>Betaproteobacteria</taxon>
        <taxon>Burkholderiales</taxon>
        <taxon>Burkholderiaceae</taxon>
        <taxon>Pandoraea</taxon>
    </lineage>
</organism>
<name>A0A5E4XL08_9BURK</name>
<dbReference type="EMBL" id="CABPSK010000004">
    <property type="protein sequence ID" value="VVE37121.1"/>
    <property type="molecule type" value="Genomic_DNA"/>
</dbReference>
<protein>
    <submittedName>
        <fullName evidence="1">Uncharacterized protein</fullName>
    </submittedName>
</protein>
<proteinExistence type="predicted"/>
<keyword evidence="2" id="KW-1185">Reference proteome</keyword>
<sequence length="95" mass="10881">MLQHLPTHFLLTIPFLHSNGYFVWTIQAMYSRGPGAIIEGSAGYFSREDALQDAIRFFSTLATGCPMIDESGERYYSVRPDRRLSLDIQRGTHRK</sequence>
<reference evidence="1 2" key="1">
    <citation type="submission" date="2019-08" db="EMBL/GenBank/DDBJ databases">
        <authorList>
            <person name="Peeters C."/>
        </authorList>
    </citation>
    <scope>NUCLEOTIDE SEQUENCE [LARGE SCALE GENOMIC DNA]</scope>
    <source>
        <strain evidence="1 2">LMG 31114</strain>
    </source>
</reference>
<gene>
    <name evidence="1" type="ORF">PPN31114_03964</name>
</gene>
<evidence type="ECO:0000313" key="1">
    <source>
        <dbReference type="EMBL" id="VVE37121.1"/>
    </source>
</evidence>
<dbReference type="Proteomes" id="UP000366945">
    <property type="component" value="Unassembled WGS sequence"/>
</dbReference>
<accession>A0A5E4XL08</accession>